<comment type="caution">
    <text evidence="2">The sequence shown here is derived from an EMBL/GenBank/DDBJ whole genome shotgun (WGS) entry which is preliminary data.</text>
</comment>
<proteinExistence type="predicted"/>
<dbReference type="CDD" id="cd19090">
    <property type="entry name" value="AKR_AKR15A-like"/>
    <property type="match status" value="1"/>
</dbReference>
<sequence length="312" mass="34526">MKPTYIQGDASISPYFNNQSRLAYGTSGLGGVWGAVQESESIEALLYALENGVSVFDTAPSYGEAENYLGKALRQWKGKKPFVSTKIGRLKGADAFDTKLDYTPDGLKRSLENSLNTLGVSKIDLLFLHEPQLVPLAQMDSVLDTLKSFKAQGLVDRLGVGGNPSATFMPYITKENFDVVSGFLKMNACNLSAFDGEIQQYQKENIAYYAASALHFSLLGNRFQKYVDEGVDGEWVTEQDLQNAIAVNQLAKELDMPLATLAQRYLFSIQEANRIVMGARTLAQIKATIQDWNQGKLPQDIFDKITHIITKK</sequence>
<evidence type="ECO:0000259" key="1">
    <source>
        <dbReference type="Pfam" id="PF00248"/>
    </source>
</evidence>
<evidence type="ECO:0000313" key="2">
    <source>
        <dbReference type="EMBL" id="NIJ43747.1"/>
    </source>
</evidence>
<dbReference type="InterPro" id="IPR023210">
    <property type="entry name" value="NADP_OxRdtase_dom"/>
</dbReference>
<reference evidence="2 3" key="1">
    <citation type="submission" date="2020-03" db="EMBL/GenBank/DDBJ databases">
        <title>Genomic Encyclopedia of Type Strains, Phase IV (KMG-IV): sequencing the most valuable type-strain genomes for metagenomic binning, comparative biology and taxonomic classification.</title>
        <authorList>
            <person name="Goeker M."/>
        </authorList>
    </citation>
    <scope>NUCLEOTIDE SEQUENCE [LARGE SCALE GENOMIC DNA]</scope>
    <source>
        <strain evidence="2 3">DSM 101599</strain>
    </source>
</reference>
<dbReference type="InterPro" id="IPR020471">
    <property type="entry name" value="AKR"/>
</dbReference>
<keyword evidence="3" id="KW-1185">Reference proteome</keyword>
<dbReference type="EMBL" id="JAASQL010000001">
    <property type="protein sequence ID" value="NIJ43747.1"/>
    <property type="molecule type" value="Genomic_DNA"/>
</dbReference>
<dbReference type="SUPFAM" id="SSF51430">
    <property type="entry name" value="NAD(P)-linked oxidoreductase"/>
    <property type="match status" value="1"/>
</dbReference>
<protein>
    <submittedName>
        <fullName evidence="2">Aryl-alcohol dehydrogenase-like predicted oxidoreductase</fullName>
    </submittedName>
</protein>
<dbReference type="Gene3D" id="3.20.20.100">
    <property type="entry name" value="NADP-dependent oxidoreductase domain"/>
    <property type="match status" value="1"/>
</dbReference>
<feature type="domain" description="NADP-dependent oxidoreductase" evidence="1">
    <location>
        <begin position="21"/>
        <end position="308"/>
    </location>
</feature>
<dbReference type="Pfam" id="PF00248">
    <property type="entry name" value="Aldo_ket_red"/>
    <property type="match status" value="1"/>
</dbReference>
<evidence type="ECO:0000313" key="3">
    <source>
        <dbReference type="Proteomes" id="UP000745859"/>
    </source>
</evidence>
<organism evidence="2 3">
    <name type="scientific">Wenyingzhuangia heitensis</name>
    <dbReference type="NCBI Taxonomy" id="1487859"/>
    <lineage>
        <taxon>Bacteria</taxon>
        <taxon>Pseudomonadati</taxon>
        <taxon>Bacteroidota</taxon>
        <taxon>Flavobacteriia</taxon>
        <taxon>Flavobacteriales</taxon>
        <taxon>Flavobacteriaceae</taxon>
        <taxon>Wenyingzhuangia</taxon>
    </lineage>
</organism>
<name>A0ABX0U4F8_9FLAO</name>
<gene>
    <name evidence="2" type="ORF">FHR24_000186</name>
</gene>
<dbReference type="Proteomes" id="UP000745859">
    <property type="component" value="Unassembled WGS sequence"/>
</dbReference>
<dbReference type="RefSeq" id="WP_208412269.1">
    <property type="nucleotide sequence ID" value="NZ_JAASQL010000001.1"/>
</dbReference>
<dbReference type="PANTHER" id="PTHR42686">
    <property type="entry name" value="GH17980P-RELATED"/>
    <property type="match status" value="1"/>
</dbReference>
<dbReference type="PANTHER" id="PTHR42686:SF1">
    <property type="entry name" value="GH17980P-RELATED"/>
    <property type="match status" value="1"/>
</dbReference>
<accession>A0ABX0U4F8</accession>
<dbReference type="InterPro" id="IPR036812">
    <property type="entry name" value="NAD(P)_OxRdtase_dom_sf"/>
</dbReference>